<accession>A0A8S5SG77</accession>
<name>A0A8S5SG77_9CAUD</name>
<protein>
    <submittedName>
        <fullName evidence="1">Uncharacterized protein</fullName>
    </submittedName>
</protein>
<sequence length="151" mass="16038">MDEKKEKKKAGERAGPNGALIVRDRFPEGAQAKGGRAAAAKRLEKRKAKELLQDILCMAISDKSIEAGELESIAQGLAQEQGGSISVYQAIMIAQAARAMQGDTAAATYTRDTAGDKPTDKQEITGTITEGDKALCAAVAARLDEQKPHKK</sequence>
<organism evidence="1">
    <name type="scientific">Myoviridae sp. ctuev19</name>
    <dbReference type="NCBI Taxonomy" id="2827716"/>
    <lineage>
        <taxon>Viruses</taxon>
        <taxon>Duplodnaviria</taxon>
        <taxon>Heunggongvirae</taxon>
        <taxon>Uroviricota</taxon>
        <taxon>Caudoviricetes</taxon>
    </lineage>
</organism>
<evidence type="ECO:0000313" key="1">
    <source>
        <dbReference type="EMBL" id="DAF49634.1"/>
    </source>
</evidence>
<reference evidence="1" key="1">
    <citation type="journal article" date="2021" name="Proc. Natl. Acad. Sci. U.S.A.">
        <title>A Catalog of Tens of Thousands of Viruses from Human Metagenomes Reveals Hidden Associations with Chronic Diseases.</title>
        <authorList>
            <person name="Tisza M.J."/>
            <person name="Buck C.B."/>
        </authorList>
    </citation>
    <scope>NUCLEOTIDE SEQUENCE</scope>
    <source>
        <strain evidence="1">Ctuev19</strain>
    </source>
</reference>
<dbReference type="EMBL" id="BK032585">
    <property type="protein sequence ID" value="DAF49634.1"/>
    <property type="molecule type" value="Genomic_DNA"/>
</dbReference>
<proteinExistence type="predicted"/>